<dbReference type="RefSeq" id="WP_169240931.1">
    <property type="nucleotide sequence ID" value="NZ_JAAIIG010000004.1"/>
</dbReference>
<gene>
    <name evidence="1" type="ORF">G1C97_1111</name>
</gene>
<keyword evidence="2" id="KW-1185">Reference proteome</keyword>
<proteinExistence type="predicted"/>
<evidence type="ECO:0000313" key="1">
    <source>
        <dbReference type="EMBL" id="NMM98162.1"/>
    </source>
</evidence>
<reference evidence="1 2" key="1">
    <citation type="submission" date="2020-02" db="EMBL/GenBank/DDBJ databases">
        <title>Characterization of phylogenetic diversity of novel bifidobacterial species isolated in Czech ZOOs.</title>
        <authorList>
            <person name="Lugli G.A."/>
            <person name="Vera N.B."/>
            <person name="Ventura M."/>
        </authorList>
    </citation>
    <scope>NUCLEOTIDE SEQUENCE [LARGE SCALE GENOMIC DNA]</scope>
    <source>
        <strain evidence="1 2">DSM 109959</strain>
    </source>
</reference>
<accession>A0A7Y0HXB7</accession>
<dbReference type="EMBL" id="JAAIIG010000004">
    <property type="protein sequence ID" value="NMM98162.1"/>
    <property type="molecule type" value="Genomic_DNA"/>
</dbReference>
<dbReference type="AlphaFoldDB" id="A0A7Y0HXB7"/>
<organism evidence="1 2">
    <name type="scientific">Bifidobacterium olomucense</name>
    <dbReference type="NCBI Taxonomy" id="2675324"/>
    <lineage>
        <taxon>Bacteria</taxon>
        <taxon>Bacillati</taxon>
        <taxon>Actinomycetota</taxon>
        <taxon>Actinomycetes</taxon>
        <taxon>Bifidobacteriales</taxon>
        <taxon>Bifidobacteriaceae</taxon>
        <taxon>Bifidobacterium</taxon>
    </lineage>
</organism>
<dbReference type="Proteomes" id="UP000543419">
    <property type="component" value="Unassembled WGS sequence"/>
</dbReference>
<evidence type="ECO:0000313" key="2">
    <source>
        <dbReference type="Proteomes" id="UP000543419"/>
    </source>
</evidence>
<protein>
    <submittedName>
        <fullName evidence="1">Uncharacterized protein</fullName>
    </submittedName>
</protein>
<comment type="caution">
    <text evidence="1">The sequence shown here is derived from an EMBL/GenBank/DDBJ whole genome shotgun (WGS) entry which is preliminary data.</text>
</comment>
<sequence length="310" mass="32335">MAVTALGIAPDDTGAGVTPLTHRQILKAHWENTGVITGLTISGRSDLTYSVAAGVAVCSRGAADGYTEAYWPGGNTPAVAAGGANPRIDVIWIRANDPTQGDADNHVTIGVTQGAASATPVKPSAPAGCTEIGSRLLPANASNTNGSTANDSVAYAIPHGAGLGLLGQNVNTADLHGDSTVRKWYYENAVQFTVPTDRVVELVHECTFAVGEGNGTTRDGWISWAVAAFQIDGVDIPHSGAEFQASNGVWEDHSISCITTVKAGTHVARVRNGLANSSKAGLHPYFRYSENNGISYKGRTLRVWDRGVAR</sequence>
<name>A0A7Y0HXB7_9BIFI</name>